<evidence type="ECO:0000313" key="2">
    <source>
        <dbReference type="Proteomes" id="UP001596112"/>
    </source>
</evidence>
<dbReference type="Proteomes" id="UP001596112">
    <property type="component" value="Unassembled WGS sequence"/>
</dbReference>
<dbReference type="RefSeq" id="WP_272172927.1">
    <property type="nucleotide sequence ID" value="NZ_JAQOSL010000071.1"/>
</dbReference>
<sequence>MSGTVGRPAYRPRARADGAYRGPLVVVGLDVLHRPVLYRGDRYDWEAFVRAGGKEPARGDCTCPAPGRRLPEGLPYP</sequence>
<keyword evidence="2" id="KW-1185">Reference proteome</keyword>
<name>A0ABW1B501_9ACTN</name>
<dbReference type="EMBL" id="JBHSNZ010000005">
    <property type="protein sequence ID" value="MFC5807753.1"/>
    <property type="molecule type" value="Genomic_DNA"/>
</dbReference>
<organism evidence="1 2">
    <name type="scientific">Streptomyces heilongjiangensis</name>
    <dbReference type="NCBI Taxonomy" id="945052"/>
    <lineage>
        <taxon>Bacteria</taxon>
        <taxon>Bacillati</taxon>
        <taxon>Actinomycetota</taxon>
        <taxon>Actinomycetes</taxon>
        <taxon>Kitasatosporales</taxon>
        <taxon>Streptomycetaceae</taxon>
        <taxon>Streptomyces</taxon>
    </lineage>
</organism>
<proteinExistence type="predicted"/>
<reference evidence="2" key="1">
    <citation type="journal article" date="2019" name="Int. J. Syst. Evol. Microbiol.">
        <title>The Global Catalogue of Microorganisms (GCM) 10K type strain sequencing project: providing services to taxonomists for standard genome sequencing and annotation.</title>
        <authorList>
            <consortium name="The Broad Institute Genomics Platform"/>
            <consortium name="The Broad Institute Genome Sequencing Center for Infectious Disease"/>
            <person name="Wu L."/>
            <person name="Ma J."/>
        </authorList>
    </citation>
    <scope>NUCLEOTIDE SEQUENCE [LARGE SCALE GENOMIC DNA]</scope>
    <source>
        <strain evidence="2">JCM 9918</strain>
    </source>
</reference>
<gene>
    <name evidence="1" type="ORF">ACFQGO_09575</name>
</gene>
<evidence type="ECO:0000313" key="1">
    <source>
        <dbReference type="EMBL" id="MFC5807753.1"/>
    </source>
</evidence>
<comment type="caution">
    <text evidence="1">The sequence shown here is derived from an EMBL/GenBank/DDBJ whole genome shotgun (WGS) entry which is preliminary data.</text>
</comment>
<accession>A0ABW1B501</accession>
<protein>
    <submittedName>
        <fullName evidence="1">Uncharacterized protein</fullName>
    </submittedName>
</protein>